<evidence type="ECO:0000256" key="4">
    <source>
        <dbReference type="ARBA" id="ARBA00022679"/>
    </source>
</evidence>
<dbReference type="EC" id="2.7.11.1" evidence="1 15"/>
<comment type="catalytic activity">
    <reaction evidence="8 15">
        <text>L-threonyl-[protein] + ATP = O-phospho-L-threonyl-[protein] + ADP + H(+)</text>
        <dbReference type="Rhea" id="RHEA:46608"/>
        <dbReference type="Rhea" id="RHEA-COMP:11060"/>
        <dbReference type="Rhea" id="RHEA-COMP:11605"/>
        <dbReference type="ChEBI" id="CHEBI:15378"/>
        <dbReference type="ChEBI" id="CHEBI:30013"/>
        <dbReference type="ChEBI" id="CHEBI:30616"/>
        <dbReference type="ChEBI" id="CHEBI:61977"/>
        <dbReference type="ChEBI" id="CHEBI:456216"/>
        <dbReference type="EC" id="2.7.11.1"/>
    </reaction>
</comment>
<organism evidence="18 19">
    <name type="scientific">Suillus subaureus</name>
    <dbReference type="NCBI Taxonomy" id="48587"/>
    <lineage>
        <taxon>Eukaryota</taxon>
        <taxon>Fungi</taxon>
        <taxon>Dikarya</taxon>
        <taxon>Basidiomycota</taxon>
        <taxon>Agaricomycotina</taxon>
        <taxon>Agaricomycetes</taxon>
        <taxon>Agaricomycetidae</taxon>
        <taxon>Boletales</taxon>
        <taxon>Suillineae</taxon>
        <taxon>Suillaceae</taxon>
        <taxon>Suillus</taxon>
    </lineage>
</organism>
<dbReference type="GO" id="GO:0090266">
    <property type="term" value="P:regulation of mitotic cell cycle spindle assembly checkpoint"/>
    <property type="evidence" value="ECO:0007669"/>
    <property type="project" value="UniProtKB-ARBA"/>
</dbReference>
<feature type="domain" description="Protein kinase" evidence="17">
    <location>
        <begin position="122"/>
        <end position="374"/>
    </location>
</feature>
<comment type="caution">
    <text evidence="18">The sequence shown here is derived from an EMBL/GenBank/DDBJ whole genome shotgun (WGS) entry which is preliminary data.</text>
</comment>
<feature type="active site" description="Proton acceptor" evidence="10">
    <location>
        <position position="246"/>
    </location>
</feature>
<keyword evidence="3 14" id="KW-0723">Serine/threonine-protein kinase</keyword>
<evidence type="ECO:0000256" key="8">
    <source>
        <dbReference type="ARBA" id="ARBA00047899"/>
    </source>
</evidence>
<dbReference type="GO" id="GO:0008608">
    <property type="term" value="P:attachment of spindle microtubules to kinetochore"/>
    <property type="evidence" value="ECO:0007669"/>
    <property type="project" value="UniProtKB-ARBA"/>
</dbReference>
<dbReference type="GO" id="GO:0000776">
    <property type="term" value="C:kinetochore"/>
    <property type="evidence" value="ECO:0007669"/>
    <property type="project" value="UniProtKB-ARBA"/>
</dbReference>
<evidence type="ECO:0000259" key="17">
    <source>
        <dbReference type="PROSITE" id="PS50011"/>
    </source>
</evidence>
<dbReference type="PANTHER" id="PTHR24350">
    <property type="entry name" value="SERINE/THREONINE-PROTEIN KINASE IAL-RELATED"/>
    <property type="match status" value="1"/>
</dbReference>
<keyword evidence="5 11" id="KW-0547">Nucleotide-binding</keyword>
<dbReference type="GO" id="GO:0045143">
    <property type="term" value="P:homologous chromosome segregation"/>
    <property type="evidence" value="ECO:0007669"/>
    <property type="project" value="UniProtKB-ARBA"/>
</dbReference>
<accession>A0A9P7JHK7</accession>
<evidence type="ECO:0000256" key="5">
    <source>
        <dbReference type="ARBA" id="ARBA00022741"/>
    </source>
</evidence>
<dbReference type="InterPro" id="IPR008271">
    <property type="entry name" value="Ser/Thr_kinase_AS"/>
</dbReference>
<dbReference type="GO" id="GO:0044779">
    <property type="term" value="P:meiotic spindle checkpoint signaling"/>
    <property type="evidence" value="ECO:0007669"/>
    <property type="project" value="UniProtKB-ARBA"/>
</dbReference>
<name>A0A9P7JHK7_9AGAM</name>
<dbReference type="Proteomes" id="UP000807769">
    <property type="component" value="Unassembled WGS sequence"/>
</dbReference>
<evidence type="ECO:0000256" key="6">
    <source>
        <dbReference type="ARBA" id="ARBA00022777"/>
    </source>
</evidence>
<evidence type="ECO:0000256" key="10">
    <source>
        <dbReference type="PIRSR" id="PIRSR630616-1"/>
    </source>
</evidence>
<evidence type="ECO:0000256" key="13">
    <source>
        <dbReference type="PROSITE-ProRule" id="PRU10141"/>
    </source>
</evidence>
<sequence>MASIGAVTKQIAALEISSKKHQQSSRPGHTKQPSQTNVAKLLTKYAAPHPPTAKPTQLSALRNQTNTNAPARTSKAVTTSEPQLQLDIGKGEKVFGEAAEALALDSSVLGTRPTREWSLPSFEIGRPLGKGKFGRVYMVRTKCEPQYILALKCLYKSEIIQSRVEKQIRREIEIQQNLRHPNVLRLYGYFHDEKRIFLMLEFAGKGELYKQLSKHGSFSEKRSSRYIDQMADALTYLHGKHVIHRDIKPENLLLGINGELKIGDFGWSVHAPGNRRMTLCGTLDYLPPEMVEGREHNEKVDYWALGVLTYEFLVGSPPFEDRNSVNATYRRIAKVDLRIPSLVSPDARDLITQLLKYNPEERIPLTDVARHPWILKHRPKGTSRGGSEV</sequence>
<dbReference type="PROSITE" id="PS00107">
    <property type="entry name" value="PROTEIN_KINASE_ATP"/>
    <property type="match status" value="1"/>
</dbReference>
<dbReference type="PROSITE" id="PS00108">
    <property type="entry name" value="PROTEIN_KINASE_ST"/>
    <property type="match status" value="1"/>
</dbReference>
<evidence type="ECO:0000256" key="16">
    <source>
        <dbReference type="SAM" id="MobiDB-lite"/>
    </source>
</evidence>
<evidence type="ECO:0000256" key="1">
    <source>
        <dbReference type="ARBA" id="ARBA00012513"/>
    </source>
</evidence>
<keyword evidence="7 11" id="KW-0067">ATP-binding</keyword>
<dbReference type="Pfam" id="PF00069">
    <property type="entry name" value="Pkinase"/>
    <property type="match status" value="1"/>
</dbReference>
<dbReference type="CDD" id="cd14007">
    <property type="entry name" value="STKc_Aurora"/>
    <property type="match status" value="1"/>
</dbReference>
<comment type="similarity">
    <text evidence="15">Belongs to the protein kinase superfamily. Ser/Thr protein kinase family. Aurora subfamily.</text>
</comment>
<evidence type="ECO:0000313" key="19">
    <source>
        <dbReference type="Proteomes" id="UP000807769"/>
    </source>
</evidence>
<keyword evidence="4 15" id="KW-0808">Transferase</keyword>
<feature type="binding site" evidence="11">
    <location>
        <position position="132"/>
    </location>
    <ligand>
        <name>ATP</name>
        <dbReference type="ChEBI" id="CHEBI:30616"/>
    </ligand>
</feature>
<dbReference type="GO" id="GO:0005524">
    <property type="term" value="F:ATP binding"/>
    <property type="evidence" value="ECO:0007669"/>
    <property type="project" value="UniProtKB-UniRule"/>
</dbReference>
<evidence type="ECO:0000256" key="11">
    <source>
        <dbReference type="PIRSR" id="PIRSR630616-2"/>
    </source>
</evidence>
<dbReference type="GO" id="GO:0004674">
    <property type="term" value="F:protein serine/threonine kinase activity"/>
    <property type="evidence" value="ECO:0007669"/>
    <property type="project" value="UniProtKB-KW"/>
</dbReference>
<evidence type="ECO:0000256" key="9">
    <source>
        <dbReference type="ARBA" id="ARBA00048679"/>
    </source>
</evidence>
<evidence type="ECO:0000256" key="15">
    <source>
        <dbReference type="RuleBase" id="RU367134"/>
    </source>
</evidence>
<dbReference type="GO" id="GO:1902115">
    <property type="term" value="P:regulation of organelle assembly"/>
    <property type="evidence" value="ECO:0007669"/>
    <property type="project" value="UniProtKB-ARBA"/>
</dbReference>
<dbReference type="Gene3D" id="3.30.200.20">
    <property type="entry name" value="Phosphorylase Kinase, domain 1"/>
    <property type="match status" value="1"/>
</dbReference>
<dbReference type="PROSITE" id="PS50011">
    <property type="entry name" value="PROTEIN_KINASE_DOM"/>
    <property type="match status" value="1"/>
</dbReference>
<dbReference type="GO" id="GO:0032133">
    <property type="term" value="C:chromosome passenger complex"/>
    <property type="evidence" value="ECO:0007669"/>
    <property type="project" value="UniProtKB-ARBA"/>
</dbReference>
<evidence type="ECO:0000256" key="12">
    <source>
        <dbReference type="PIRSR" id="PIRSR630616-3"/>
    </source>
</evidence>
<keyword evidence="6 15" id="KW-0418">Kinase</keyword>
<dbReference type="EMBL" id="JABBWG010000005">
    <property type="protein sequence ID" value="KAG1822645.1"/>
    <property type="molecule type" value="Genomic_DNA"/>
</dbReference>
<evidence type="ECO:0000256" key="14">
    <source>
        <dbReference type="RuleBase" id="RU000304"/>
    </source>
</evidence>
<evidence type="ECO:0000256" key="3">
    <source>
        <dbReference type="ARBA" id="ARBA00022527"/>
    </source>
</evidence>
<evidence type="ECO:0000256" key="2">
    <source>
        <dbReference type="ARBA" id="ARBA00021157"/>
    </source>
</evidence>
<dbReference type="AlphaFoldDB" id="A0A9P7JHK7"/>
<feature type="compositionally biased region" description="Polar residues" evidence="16">
    <location>
        <begin position="24"/>
        <end position="35"/>
    </location>
</feature>
<feature type="binding site" evidence="11">
    <location>
        <begin position="250"/>
        <end position="251"/>
    </location>
    <ligand>
        <name>ATP</name>
        <dbReference type="ChEBI" id="CHEBI:30616"/>
    </ligand>
</feature>
<dbReference type="GO" id="GO:0000819">
    <property type="term" value="P:sister chromatid segregation"/>
    <property type="evidence" value="ECO:0007669"/>
    <property type="project" value="UniProtKB-ARBA"/>
</dbReference>
<dbReference type="GO" id="GO:0032465">
    <property type="term" value="P:regulation of cytokinesis"/>
    <property type="evidence" value="ECO:0007669"/>
    <property type="project" value="UniProtKB-ARBA"/>
</dbReference>
<keyword evidence="19" id="KW-1185">Reference proteome</keyword>
<feature type="binding site" evidence="11 13">
    <location>
        <position position="152"/>
    </location>
    <ligand>
        <name>ATP</name>
        <dbReference type="ChEBI" id="CHEBI:30616"/>
    </ligand>
</feature>
<dbReference type="Gene3D" id="1.10.510.10">
    <property type="entry name" value="Transferase(Phosphotransferase) domain 1"/>
    <property type="match status" value="1"/>
</dbReference>
<dbReference type="RefSeq" id="XP_041197051.1">
    <property type="nucleotide sequence ID" value="XM_041334697.1"/>
</dbReference>
<dbReference type="FunFam" id="3.30.200.20:FF:000042">
    <property type="entry name" value="Aurora kinase A"/>
    <property type="match status" value="1"/>
</dbReference>
<proteinExistence type="inferred from homology"/>
<feature type="cross-link" description="Glycyl lysine isopeptide (Lys-Gly) (interchain with G-Cter in SUMO2)" evidence="12">
    <location>
        <position position="248"/>
    </location>
</feature>
<dbReference type="SMART" id="SM00220">
    <property type="entry name" value="S_TKc"/>
    <property type="match status" value="1"/>
</dbReference>
<protein>
    <recommendedName>
        <fullName evidence="2 15">Aurora kinase</fullName>
        <ecNumber evidence="1 15">2.7.11.1</ecNumber>
    </recommendedName>
</protein>
<evidence type="ECO:0000256" key="7">
    <source>
        <dbReference type="ARBA" id="ARBA00022840"/>
    </source>
</evidence>
<reference evidence="18" key="1">
    <citation type="journal article" date="2020" name="New Phytol.">
        <title>Comparative genomics reveals dynamic genome evolution in host specialist ectomycorrhizal fungi.</title>
        <authorList>
            <person name="Lofgren L.A."/>
            <person name="Nguyen N.H."/>
            <person name="Vilgalys R."/>
            <person name="Ruytinx J."/>
            <person name="Liao H.L."/>
            <person name="Branco S."/>
            <person name="Kuo A."/>
            <person name="LaButti K."/>
            <person name="Lipzen A."/>
            <person name="Andreopoulos W."/>
            <person name="Pangilinan J."/>
            <person name="Riley R."/>
            <person name="Hundley H."/>
            <person name="Na H."/>
            <person name="Barry K."/>
            <person name="Grigoriev I.V."/>
            <person name="Stajich J.E."/>
            <person name="Kennedy P.G."/>
        </authorList>
    </citation>
    <scope>NUCLEOTIDE SEQUENCE</scope>
    <source>
        <strain evidence="18">MN1</strain>
    </source>
</reference>
<dbReference type="InterPro" id="IPR000719">
    <property type="entry name" value="Prot_kinase_dom"/>
</dbReference>
<dbReference type="GO" id="GO:0051233">
    <property type="term" value="C:spindle midzone"/>
    <property type="evidence" value="ECO:0007669"/>
    <property type="project" value="UniProtKB-ARBA"/>
</dbReference>
<dbReference type="GO" id="GO:0072479">
    <property type="term" value="P:response to mitotic cell cycle spindle assembly checkpoint signaling"/>
    <property type="evidence" value="ECO:0007669"/>
    <property type="project" value="UniProtKB-ARBA"/>
</dbReference>
<comment type="catalytic activity">
    <reaction evidence="9 15">
        <text>L-seryl-[protein] + ATP = O-phospho-L-seryl-[protein] + ADP + H(+)</text>
        <dbReference type="Rhea" id="RHEA:17989"/>
        <dbReference type="Rhea" id="RHEA-COMP:9863"/>
        <dbReference type="Rhea" id="RHEA-COMP:11604"/>
        <dbReference type="ChEBI" id="CHEBI:15378"/>
        <dbReference type="ChEBI" id="CHEBI:29999"/>
        <dbReference type="ChEBI" id="CHEBI:30616"/>
        <dbReference type="ChEBI" id="CHEBI:83421"/>
        <dbReference type="ChEBI" id="CHEBI:456216"/>
        <dbReference type="EC" id="2.7.11.1"/>
    </reaction>
</comment>
<dbReference type="FunFam" id="1.10.510.10:FF:000235">
    <property type="entry name" value="Serine/threonine-protein kinase ark1"/>
    <property type="match status" value="1"/>
</dbReference>
<dbReference type="SUPFAM" id="SSF56112">
    <property type="entry name" value="Protein kinase-like (PK-like)"/>
    <property type="match status" value="1"/>
</dbReference>
<feature type="region of interest" description="Disordered" evidence="16">
    <location>
        <begin position="16"/>
        <end position="35"/>
    </location>
</feature>
<gene>
    <name evidence="18" type="ORF">BJ212DRAFT_1329462</name>
</gene>
<feature type="binding site" evidence="11">
    <location>
        <begin position="201"/>
        <end position="203"/>
    </location>
    <ligand>
        <name>ATP</name>
        <dbReference type="ChEBI" id="CHEBI:30616"/>
    </ligand>
</feature>
<dbReference type="OrthoDB" id="377346at2759"/>
<feature type="binding site" evidence="11">
    <location>
        <position position="264"/>
    </location>
    <ligand>
        <name>ATP</name>
        <dbReference type="ChEBI" id="CHEBI:30616"/>
    </ligand>
</feature>
<dbReference type="InterPro" id="IPR011009">
    <property type="entry name" value="Kinase-like_dom_sf"/>
</dbReference>
<dbReference type="InterPro" id="IPR017441">
    <property type="entry name" value="Protein_kinase_ATP_BS"/>
</dbReference>
<dbReference type="InterPro" id="IPR030616">
    <property type="entry name" value="Aur-like"/>
</dbReference>
<dbReference type="GeneID" id="64628714"/>
<evidence type="ECO:0000313" key="18">
    <source>
        <dbReference type="EMBL" id="KAG1822645.1"/>
    </source>
</evidence>